<dbReference type="InterPro" id="IPR052752">
    <property type="entry name" value="NACHT-WD_repeat"/>
</dbReference>
<reference evidence="2 3" key="1">
    <citation type="submission" date="2018-06" db="EMBL/GenBank/DDBJ databases">
        <title>Comparative genomics of Brasilonema spp. strains.</title>
        <authorList>
            <person name="Alvarenga D.O."/>
            <person name="Fiore M.F."/>
            <person name="Varani A.M."/>
        </authorList>
    </citation>
    <scope>NUCLEOTIDE SEQUENCE [LARGE SCALE GENOMIC DNA]</scope>
    <source>
        <strain evidence="2 3">UFV-OR1</strain>
    </source>
</reference>
<name>A0ABX1MM69_9CYAN</name>
<protein>
    <recommendedName>
        <fullName evidence="4">WD40 repeat domain-containing protein</fullName>
    </recommendedName>
</protein>
<dbReference type="Proteomes" id="UP000762253">
    <property type="component" value="Unassembled WGS sequence"/>
</dbReference>
<dbReference type="PANTHER" id="PTHR19871:SF14">
    <property type="entry name" value="DUF4062 DOMAIN-CONTAINING PROTEIN"/>
    <property type="match status" value="1"/>
</dbReference>
<dbReference type="PROSITE" id="PS50082">
    <property type="entry name" value="WD_REPEATS_2"/>
    <property type="match status" value="1"/>
</dbReference>
<comment type="caution">
    <text evidence="2">The sequence shown here is derived from an EMBL/GenBank/DDBJ whole genome shotgun (WGS) entry which is preliminary data.</text>
</comment>
<evidence type="ECO:0000313" key="2">
    <source>
        <dbReference type="EMBL" id="NMF66957.1"/>
    </source>
</evidence>
<dbReference type="InterPro" id="IPR011047">
    <property type="entry name" value="Quinoprotein_ADH-like_sf"/>
</dbReference>
<organism evidence="2 3">
    <name type="scientific">Brasilonema octagenarum UFV-OR1</name>
    <dbReference type="NCBI Taxonomy" id="417115"/>
    <lineage>
        <taxon>Bacteria</taxon>
        <taxon>Bacillati</taxon>
        <taxon>Cyanobacteriota</taxon>
        <taxon>Cyanophyceae</taxon>
        <taxon>Nostocales</taxon>
        <taxon>Scytonemataceae</taxon>
        <taxon>Brasilonema</taxon>
        <taxon>Octagenarum group</taxon>
    </lineage>
</organism>
<dbReference type="PANTHER" id="PTHR19871">
    <property type="entry name" value="BETA TRANSDUCIN-RELATED PROTEIN"/>
    <property type="match status" value="1"/>
</dbReference>
<evidence type="ECO:0008006" key="4">
    <source>
        <dbReference type="Google" id="ProtNLM"/>
    </source>
</evidence>
<keyword evidence="3" id="KW-1185">Reference proteome</keyword>
<evidence type="ECO:0000256" key="1">
    <source>
        <dbReference type="PROSITE-ProRule" id="PRU00221"/>
    </source>
</evidence>
<dbReference type="Gene3D" id="1.25.40.370">
    <property type="match status" value="1"/>
</dbReference>
<dbReference type="SUPFAM" id="SSF50998">
    <property type="entry name" value="Quinoprotein alcohol dehydrogenase-like"/>
    <property type="match status" value="1"/>
</dbReference>
<dbReference type="InterPro" id="IPR001680">
    <property type="entry name" value="WD40_rpt"/>
</dbReference>
<dbReference type="EMBL" id="QMEC01000202">
    <property type="protein sequence ID" value="NMF66957.1"/>
    <property type="molecule type" value="Genomic_DNA"/>
</dbReference>
<dbReference type="RefSeq" id="WP_169268513.1">
    <property type="nucleotide sequence ID" value="NZ_QMEC01000202.1"/>
</dbReference>
<dbReference type="InterPro" id="IPR015943">
    <property type="entry name" value="WD40/YVTN_repeat-like_dom_sf"/>
</dbReference>
<dbReference type="Gene3D" id="2.130.10.10">
    <property type="entry name" value="YVTN repeat-like/Quinoprotein amine dehydrogenase"/>
    <property type="match status" value="1"/>
</dbReference>
<feature type="repeat" description="WD" evidence="1">
    <location>
        <begin position="157"/>
        <end position="197"/>
    </location>
</feature>
<keyword evidence="1" id="KW-0853">WD repeat</keyword>
<gene>
    <name evidence="2" type="ORF">DP115_31110</name>
</gene>
<proteinExistence type="predicted"/>
<dbReference type="Pfam" id="PF00400">
    <property type="entry name" value="WD40"/>
    <property type="match status" value="2"/>
</dbReference>
<dbReference type="SMART" id="SM00320">
    <property type="entry name" value="WD40"/>
    <property type="match status" value="2"/>
</dbReference>
<sequence length="234" mass="25578">MGKLAEKLAAKPLSFQNAYLSSAVKSYVKSGKFAECYQTLTDFDYLEAKIKRPEFGVQALITDYDLIDSSKVATHSDDNSHEVETLKRIQGTLRLSAHILAKDHTLLAGQLLGRLLSFPQPEIQALLAQAKQWQDDPWLRPLTPSLTPPGGRLLRTLTGHNHWVNALALTPDGKRVISASYGTLKVWDLADGKVITNFTADNSVYCCAVAPDGMTITAGDSSGQIHFLQLEAGL</sequence>
<accession>A0ABX1MM69</accession>
<evidence type="ECO:0000313" key="3">
    <source>
        <dbReference type="Proteomes" id="UP000762253"/>
    </source>
</evidence>